<evidence type="ECO:0000313" key="10">
    <source>
        <dbReference type="EMBL" id="GAA0572716.1"/>
    </source>
</evidence>
<evidence type="ECO:0000259" key="8">
    <source>
        <dbReference type="SMART" id="SM00065"/>
    </source>
</evidence>
<dbReference type="SMART" id="SM00911">
    <property type="entry name" value="HWE_HK"/>
    <property type="match status" value="1"/>
</dbReference>
<dbReference type="SMART" id="SM00065">
    <property type="entry name" value="GAF"/>
    <property type="match status" value="1"/>
</dbReference>
<keyword evidence="4" id="KW-0808">Transferase</keyword>
<sequence>MAADLLRAPAALVSLSERQRQFPLARVGLEVAEVPQVWALCGRALGEPRDVFVVNDAAADPRFAGEAPVVGGQRIRFYAGAPIVAPDGRALGTVCVLSPHPRPFGIAPAERRRLASLASVAMRALENQRTARQAARSLDEAGARRAGEERLRLAFGAAGGCAWELHAATGLSTWDAGARDLFGMPGRLPFADALRLLAHPDDAAAVREAVARALDPAGDRRFAIEHRGPQPGADGRPRWFRSVGRAGFVAEAGRRASAGEVRLVCASIESTEQRAAGERQALILAEMNHRVKNTLTVVLALAEQSFRATGGGEEKERFHADFRTRLLALSRAHDLLTREAWRNTDLAGLAHAALAPFGVLGTGAAAARIACDGPRVLLAPEPAVSLAMALHELATNATKHGALSRPGGKVSLVWAPAPDDAAALDIAWAESGGPPLAGPPTRRGFGLHLLEKGLARQLGGEVALDYGSGGVTWRMRLALGDRVALG</sequence>
<dbReference type="EMBL" id="BAAAFZ010000008">
    <property type="protein sequence ID" value="GAA0572716.1"/>
    <property type="molecule type" value="Genomic_DNA"/>
</dbReference>
<gene>
    <name evidence="10" type="ORF">GCM10009416_09220</name>
</gene>
<dbReference type="Gene3D" id="3.30.450.20">
    <property type="entry name" value="PAS domain"/>
    <property type="match status" value="1"/>
</dbReference>
<dbReference type="SUPFAM" id="SSF55781">
    <property type="entry name" value="GAF domain-like"/>
    <property type="match status" value="1"/>
</dbReference>
<evidence type="ECO:0000256" key="2">
    <source>
        <dbReference type="ARBA" id="ARBA00012438"/>
    </source>
</evidence>
<keyword evidence="6 10" id="KW-0418">Kinase</keyword>
<comment type="caution">
    <text evidence="10">The sequence shown here is derived from an EMBL/GenBank/DDBJ whole genome shotgun (WGS) entry which is preliminary data.</text>
</comment>
<evidence type="ECO:0000259" key="9">
    <source>
        <dbReference type="SMART" id="SM00911"/>
    </source>
</evidence>
<dbReference type="Proteomes" id="UP001501588">
    <property type="component" value="Unassembled WGS sequence"/>
</dbReference>
<evidence type="ECO:0000256" key="6">
    <source>
        <dbReference type="ARBA" id="ARBA00022777"/>
    </source>
</evidence>
<organism evidence="10 11">
    <name type="scientific">Craurococcus roseus</name>
    <dbReference type="NCBI Taxonomy" id="77585"/>
    <lineage>
        <taxon>Bacteria</taxon>
        <taxon>Pseudomonadati</taxon>
        <taxon>Pseudomonadota</taxon>
        <taxon>Alphaproteobacteria</taxon>
        <taxon>Acetobacterales</taxon>
        <taxon>Acetobacteraceae</taxon>
        <taxon>Craurococcus</taxon>
    </lineage>
</organism>
<keyword evidence="5" id="KW-0547">Nucleotide-binding</keyword>
<evidence type="ECO:0000313" key="11">
    <source>
        <dbReference type="Proteomes" id="UP001501588"/>
    </source>
</evidence>
<evidence type="ECO:0000256" key="1">
    <source>
        <dbReference type="ARBA" id="ARBA00000085"/>
    </source>
</evidence>
<dbReference type="InterPro" id="IPR029016">
    <property type="entry name" value="GAF-like_dom_sf"/>
</dbReference>
<reference evidence="11" key="1">
    <citation type="journal article" date="2019" name="Int. J. Syst. Evol. Microbiol.">
        <title>The Global Catalogue of Microorganisms (GCM) 10K type strain sequencing project: providing services to taxonomists for standard genome sequencing and annotation.</title>
        <authorList>
            <consortium name="The Broad Institute Genomics Platform"/>
            <consortium name="The Broad Institute Genome Sequencing Center for Infectious Disease"/>
            <person name="Wu L."/>
            <person name="Ma J."/>
        </authorList>
    </citation>
    <scope>NUCLEOTIDE SEQUENCE [LARGE SCALE GENOMIC DNA]</scope>
    <source>
        <strain evidence="11">JCM 9933</strain>
    </source>
</reference>
<keyword evidence="7" id="KW-0067">ATP-binding</keyword>
<name>A0ABP3PTZ7_9PROT</name>
<dbReference type="InterPro" id="IPR011102">
    <property type="entry name" value="Sig_transdc_His_kinase_HWE"/>
</dbReference>
<dbReference type="Gene3D" id="3.30.450.40">
    <property type="match status" value="1"/>
</dbReference>
<protein>
    <recommendedName>
        <fullName evidence="2">histidine kinase</fullName>
        <ecNumber evidence="2">2.7.13.3</ecNumber>
    </recommendedName>
</protein>
<dbReference type="SUPFAM" id="SSF55874">
    <property type="entry name" value="ATPase domain of HSP90 chaperone/DNA topoisomerase II/histidine kinase"/>
    <property type="match status" value="1"/>
</dbReference>
<keyword evidence="11" id="KW-1185">Reference proteome</keyword>
<feature type="domain" description="GAF" evidence="8">
    <location>
        <begin position="1"/>
        <end position="135"/>
    </location>
</feature>
<evidence type="ECO:0000256" key="3">
    <source>
        <dbReference type="ARBA" id="ARBA00022553"/>
    </source>
</evidence>
<dbReference type="InterPro" id="IPR036890">
    <property type="entry name" value="HATPase_C_sf"/>
</dbReference>
<comment type="catalytic activity">
    <reaction evidence="1">
        <text>ATP + protein L-histidine = ADP + protein N-phospho-L-histidine.</text>
        <dbReference type="EC" id="2.7.13.3"/>
    </reaction>
</comment>
<dbReference type="PANTHER" id="PTHR41523">
    <property type="entry name" value="TWO-COMPONENT SYSTEM SENSOR PROTEIN"/>
    <property type="match status" value="1"/>
</dbReference>
<dbReference type="PANTHER" id="PTHR41523:SF7">
    <property type="entry name" value="HISTIDINE KINASE"/>
    <property type="match status" value="1"/>
</dbReference>
<dbReference type="InterPro" id="IPR003018">
    <property type="entry name" value="GAF"/>
</dbReference>
<evidence type="ECO:0000256" key="4">
    <source>
        <dbReference type="ARBA" id="ARBA00022679"/>
    </source>
</evidence>
<keyword evidence="3" id="KW-0597">Phosphoprotein</keyword>
<dbReference type="Pfam" id="PF07536">
    <property type="entry name" value="HWE_HK"/>
    <property type="match status" value="1"/>
</dbReference>
<dbReference type="Pfam" id="PF01590">
    <property type="entry name" value="GAF"/>
    <property type="match status" value="1"/>
</dbReference>
<proteinExistence type="predicted"/>
<accession>A0ABP3PTZ7</accession>
<evidence type="ECO:0000256" key="7">
    <source>
        <dbReference type="ARBA" id="ARBA00022840"/>
    </source>
</evidence>
<dbReference type="InterPro" id="IPR035965">
    <property type="entry name" value="PAS-like_dom_sf"/>
</dbReference>
<dbReference type="GO" id="GO:0016301">
    <property type="term" value="F:kinase activity"/>
    <property type="evidence" value="ECO:0007669"/>
    <property type="project" value="UniProtKB-KW"/>
</dbReference>
<dbReference type="EC" id="2.7.13.3" evidence="2"/>
<dbReference type="SUPFAM" id="SSF55785">
    <property type="entry name" value="PYP-like sensor domain (PAS domain)"/>
    <property type="match status" value="1"/>
</dbReference>
<feature type="domain" description="Signal transduction histidine kinase HWE region" evidence="9">
    <location>
        <begin position="286"/>
        <end position="375"/>
    </location>
</feature>
<evidence type="ECO:0000256" key="5">
    <source>
        <dbReference type="ARBA" id="ARBA00022741"/>
    </source>
</evidence>
<dbReference type="Gene3D" id="3.30.565.10">
    <property type="entry name" value="Histidine kinase-like ATPase, C-terminal domain"/>
    <property type="match status" value="1"/>
</dbReference>